<keyword evidence="7" id="KW-1185">Reference proteome</keyword>
<feature type="region of interest" description="Disordered" evidence="4">
    <location>
        <begin position="250"/>
        <end position="303"/>
    </location>
</feature>
<keyword evidence="1 3" id="KW-0853">WD repeat</keyword>
<dbReference type="AlphaFoldDB" id="A0A9W7XNE9"/>
<name>A0A9W7XNE9_9FUNG</name>
<evidence type="ECO:0000256" key="2">
    <source>
        <dbReference type="ARBA" id="ARBA00022737"/>
    </source>
</evidence>
<dbReference type="GO" id="GO:0005634">
    <property type="term" value="C:nucleus"/>
    <property type="evidence" value="ECO:0007669"/>
    <property type="project" value="TreeGrafter"/>
</dbReference>
<feature type="compositionally biased region" description="Polar residues" evidence="4">
    <location>
        <begin position="397"/>
        <end position="417"/>
    </location>
</feature>
<feature type="region of interest" description="Disordered" evidence="4">
    <location>
        <begin position="823"/>
        <end position="847"/>
    </location>
</feature>
<feature type="region of interest" description="Disordered" evidence="4">
    <location>
        <begin position="213"/>
        <end position="234"/>
    </location>
</feature>
<feature type="compositionally biased region" description="Low complexity" evidence="4">
    <location>
        <begin position="823"/>
        <end position="832"/>
    </location>
</feature>
<feature type="compositionally biased region" description="Polar residues" evidence="4">
    <location>
        <begin position="1"/>
        <end position="19"/>
    </location>
</feature>
<dbReference type="SUPFAM" id="SSF81383">
    <property type="entry name" value="F-box domain"/>
    <property type="match status" value="1"/>
</dbReference>
<feature type="region of interest" description="Disordered" evidence="4">
    <location>
        <begin position="1"/>
        <end position="68"/>
    </location>
</feature>
<dbReference type="Proteomes" id="UP001145021">
    <property type="component" value="Unassembled WGS sequence"/>
</dbReference>
<dbReference type="PROSITE" id="PS00678">
    <property type="entry name" value="WD_REPEATS_1"/>
    <property type="match status" value="2"/>
</dbReference>
<keyword evidence="6" id="KW-0436">Ligase</keyword>
<dbReference type="SUPFAM" id="SSF117289">
    <property type="entry name" value="Nucleoporin domain"/>
    <property type="match status" value="1"/>
</dbReference>
<dbReference type="SUPFAM" id="SSF50978">
    <property type="entry name" value="WD40 repeat-like"/>
    <property type="match status" value="1"/>
</dbReference>
<dbReference type="Gene3D" id="2.130.10.10">
    <property type="entry name" value="YVTN repeat-like/Quinoprotein amine dehydrogenase"/>
    <property type="match status" value="2"/>
</dbReference>
<dbReference type="Pfam" id="PF00400">
    <property type="entry name" value="WD40"/>
    <property type="match status" value="6"/>
</dbReference>
<feature type="repeat" description="WD" evidence="3">
    <location>
        <begin position="782"/>
        <end position="805"/>
    </location>
</feature>
<evidence type="ECO:0000256" key="3">
    <source>
        <dbReference type="PROSITE-ProRule" id="PRU00221"/>
    </source>
</evidence>
<feature type="repeat" description="WD" evidence="3">
    <location>
        <begin position="1004"/>
        <end position="1034"/>
    </location>
</feature>
<evidence type="ECO:0000256" key="4">
    <source>
        <dbReference type="SAM" id="MobiDB-lite"/>
    </source>
</evidence>
<proteinExistence type="predicted"/>
<evidence type="ECO:0000256" key="1">
    <source>
        <dbReference type="ARBA" id="ARBA00022574"/>
    </source>
</evidence>
<feature type="compositionally biased region" description="Low complexity" evidence="4">
    <location>
        <begin position="46"/>
        <end position="59"/>
    </location>
</feature>
<reference evidence="6" key="1">
    <citation type="submission" date="2022-07" db="EMBL/GenBank/DDBJ databases">
        <title>Phylogenomic reconstructions and comparative analyses of Kickxellomycotina fungi.</title>
        <authorList>
            <person name="Reynolds N.K."/>
            <person name="Stajich J.E."/>
            <person name="Barry K."/>
            <person name="Grigoriev I.V."/>
            <person name="Crous P."/>
            <person name="Smith M.E."/>
        </authorList>
    </citation>
    <scope>NUCLEOTIDE SEQUENCE</scope>
    <source>
        <strain evidence="6">NBRC 105413</strain>
    </source>
</reference>
<dbReference type="PANTHER" id="PTHR19849">
    <property type="entry name" value="PHOSPHOLIPASE A-2-ACTIVATING PROTEIN"/>
    <property type="match status" value="1"/>
</dbReference>
<gene>
    <name evidence="6" type="primary">CDC4</name>
    <name evidence="6" type="ORF">LPJ64_002212</name>
</gene>
<dbReference type="PANTHER" id="PTHR19849:SF1">
    <property type="entry name" value="F-BOX_WD REPEAT-CONTAINING PROTEIN 7"/>
    <property type="match status" value="1"/>
</dbReference>
<dbReference type="PROSITE" id="PS50181">
    <property type="entry name" value="FBOX"/>
    <property type="match status" value="1"/>
</dbReference>
<dbReference type="InterPro" id="IPR001680">
    <property type="entry name" value="WD40_rpt"/>
</dbReference>
<dbReference type="SMART" id="SM00320">
    <property type="entry name" value="WD40"/>
    <property type="match status" value="7"/>
</dbReference>
<dbReference type="GO" id="GO:0043130">
    <property type="term" value="F:ubiquitin binding"/>
    <property type="evidence" value="ECO:0007669"/>
    <property type="project" value="TreeGrafter"/>
</dbReference>
<keyword evidence="2" id="KW-0677">Repeat</keyword>
<feature type="region of interest" description="Disordered" evidence="4">
    <location>
        <begin position="384"/>
        <end position="417"/>
    </location>
</feature>
<evidence type="ECO:0000259" key="5">
    <source>
        <dbReference type="PROSITE" id="PS50181"/>
    </source>
</evidence>
<dbReference type="PROSITE" id="PS50294">
    <property type="entry name" value="WD_REPEATS_REGION"/>
    <property type="match status" value="3"/>
</dbReference>
<dbReference type="InterPro" id="IPR020472">
    <property type="entry name" value="WD40_PAC1"/>
</dbReference>
<dbReference type="PROSITE" id="PS50082">
    <property type="entry name" value="WD_REPEATS_2"/>
    <property type="match status" value="6"/>
</dbReference>
<feature type="domain" description="F-box" evidence="5">
    <location>
        <begin position="525"/>
        <end position="572"/>
    </location>
</feature>
<dbReference type="Pfam" id="PF12937">
    <property type="entry name" value="F-box-like"/>
    <property type="match status" value="1"/>
</dbReference>
<evidence type="ECO:0000313" key="7">
    <source>
        <dbReference type="Proteomes" id="UP001145021"/>
    </source>
</evidence>
<dbReference type="InterPro" id="IPR036322">
    <property type="entry name" value="WD40_repeat_dom_sf"/>
</dbReference>
<feature type="repeat" description="WD" evidence="3">
    <location>
        <begin position="712"/>
        <end position="751"/>
    </location>
</feature>
<dbReference type="InterPro" id="IPR019775">
    <property type="entry name" value="WD40_repeat_CS"/>
</dbReference>
<dbReference type="PRINTS" id="PR00320">
    <property type="entry name" value="GPROTEINBRPT"/>
</dbReference>
<feature type="repeat" description="WD" evidence="3">
    <location>
        <begin position="1123"/>
        <end position="1161"/>
    </location>
</feature>
<dbReference type="InterPro" id="IPR036047">
    <property type="entry name" value="F-box-like_dom_sf"/>
</dbReference>
<organism evidence="6 7">
    <name type="scientific">Coemansia asiatica</name>
    <dbReference type="NCBI Taxonomy" id="1052880"/>
    <lineage>
        <taxon>Eukaryota</taxon>
        <taxon>Fungi</taxon>
        <taxon>Fungi incertae sedis</taxon>
        <taxon>Zoopagomycota</taxon>
        <taxon>Kickxellomycotina</taxon>
        <taxon>Kickxellomycetes</taxon>
        <taxon>Kickxellales</taxon>
        <taxon>Kickxellaceae</taxon>
        <taxon>Coemansia</taxon>
    </lineage>
</organism>
<evidence type="ECO:0000313" key="6">
    <source>
        <dbReference type="EMBL" id="KAJ1646281.1"/>
    </source>
</evidence>
<dbReference type="EMBL" id="JANBOH010000067">
    <property type="protein sequence ID" value="KAJ1646281.1"/>
    <property type="molecule type" value="Genomic_DNA"/>
</dbReference>
<dbReference type="GO" id="GO:0005737">
    <property type="term" value="C:cytoplasm"/>
    <property type="evidence" value="ECO:0007669"/>
    <property type="project" value="TreeGrafter"/>
</dbReference>
<dbReference type="GO" id="GO:0016874">
    <property type="term" value="F:ligase activity"/>
    <property type="evidence" value="ECO:0007669"/>
    <property type="project" value="UniProtKB-KW"/>
</dbReference>
<dbReference type="GO" id="GO:0043161">
    <property type="term" value="P:proteasome-mediated ubiquitin-dependent protein catabolic process"/>
    <property type="evidence" value="ECO:0007669"/>
    <property type="project" value="TreeGrafter"/>
</dbReference>
<feature type="repeat" description="WD" evidence="3">
    <location>
        <begin position="962"/>
        <end position="1003"/>
    </location>
</feature>
<feature type="compositionally biased region" description="Low complexity" evidence="4">
    <location>
        <begin position="251"/>
        <end position="265"/>
    </location>
</feature>
<dbReference type="InterPro" id="IPR001810">
    <property type="entry name" value="F-box_dom"/>
</dbReference>
<dbReference type="SMART" id="SM00256">
    <property type="entry name" value="FBOX"/>
    <property type="match status" value="1"/>
</dbReference>
<dbReference type="GO" id="GO:0010992">
    <property type="term" value="P:ubiquitin recycling"/>
    <property type="evidence" value="ECO:0007669"/>
    <property type="project" value="TreeGrafter"/>
</dbReference>
<comment type="caution">
    <text evidence="6">The sequence shown here is derived from an EMBL/GenBank/DDBJ whole genome shotgun (WGS) entry which is preliminary data.</text>
</comment>
<dbReference type="InterPro" id="IPR015943">
    <property type="entry name" value="WD40/YVTN_repeat-like_dom_sf"/>
</dbReference>
<accession>A0A9W7XNE9</accession>
<feature type="repeat" description="WD" evidence="3">
    <location>
        <begin position="922"/>
        <end position="961"/>
    </location>
</feature>
<sequence>MNYYISTKPNSGASPSPSRKQQHQHQHQQHQQQQQQQHHHLSTQGSPLLPSPLEASSHSAGGKQKASGSAFSYANARSNLPMLSAQTVTTTTVTTTTVTTYPPLKLPRVNKQKMLQPDLYPLASVPAPPALQQFALDMNDQQLYFSQNDMVHLQSGDILATIAENLADGSSQQENSFADNSAMDCADVPRAMTPLYTQDDATKHAERQMRQLMHKTPRNPLVNSVAASSSTVGGSQRRYAAAYGMLEKNAGSSAVRRSSSPPASGERNRLYGRSNYSPSPPPNALPQLQQQEEPSQRQEEQLQQVDAMNPDLATVSLSSQLDSSVQNSTGQDDHRMVSDIVADDIVDTEALDEGVLPLPSPLLSPRARPESMDTDEILDHAHFGAHQRSRRQQQQQHYQNDSNNGQEDMSPPMSASQSAVFDTHDGLVNFVTGNTSRGGPFAVTSESSDIDDYGYTRTTTSTSQEVVGQHVAKGMAAVYNLPSLMSTYDNLPPNMQTYLLYQLLRRTPRPALQFAAQAMLPVLHRDFIGGLPTEVTHHVLKFMDTRTLCRASCVSQTWRSVVDGDRAVWRAKLIDARYVPETPRVHPLCHTYFGLGPEPPRPITFSQPTNAELSFAQLAPRELAVPPAFPMPSLTSTTMSAGASNPFKEQFAQSYRLDRNWQEGKSRKFSFLCDGGNVVTCVQLTEKYIIAGFDTKNIYVFDINTGDIVRQLVGHEGGVWALSVVGNTVISGSTDRSVRVWDLETGKCTHVFTGHSSTVRCLQVLLPTDMRTSRERAMGLPVRYEPAEPLIITGSRDTTLRVWRLPSPKKDVPFRVARSSVVTSRSSSGSVVQPQTPGQQTAAMAASDADDSHMAVDNAADNDNDNNGTEAAGAAASVLLLQRQPTTANPAMPMSSSTSSRLKTAMPVGSAQRTNPYFVRTFEGHTDSVRAVAGHGNMVVSGSYDCTIRVWNIETGLIMHQLEGHTSKVYTIVLDPDQHLIFSGSMDGTIRVWNWDSGNCLRMLRGHLTLVGLLALKHGTLVSAGADTTLRIWDHPMKQAKTATEHQRPFSNIPGDLVAGPAQPQNMLLNHLHRQALIPPNVGNLQQLHLLQQLQLQQRANDQLHQQQADITPDMIRHETHVLSQHTNAITCFQHDGTKIVSGADSTLKLWDVRTGMFVRDLLSNLSSVWQVQFDKRRCVAAVNRNEVTFFEVIDFQ</sequence>
<protein>
    <submittedName>
        <fullName evidence="6">SCF ubiquitin ligase complex subunit cdc4</fullName>
    </submittedName>
</protein>
<dbReference type="Gene3D" id="1.20.1280.50">
    <property type="match status" value="1"/>
</dbReference>
<feature type="compositionally biased region" description="Low complexity" evidence="4">
    <location>
        <begin position="224"/>
        <end position="234"/>
    </location>
</feature>
<dbReference type="CDD" id="cd00200">
    <property type="entry name" value="WD40"/>
    <property type="match status" value="1"/>
</dbReference>